<evidence type="ECO:0008006" key="4">
    <source>
        <dbReference type="Google" id="ProtNLM"/>
    </source>
</evidence>
<dbReference type="EMBL" id="JBHSNW010000014">
    <property type="protein sequence ID" value="MFC5818701.1"/>
    <property type="molecule type" value="Genomic_DNA"/>
</dbReference>
<keyword evidence="1" id="KW-0732">Signal</keyword>
<keyword evidence="3" id="KW-1185">Reference proteome</keyword>
<dbReference type="PROSITE" id="PS51257">
    <property type="entry name" value="PROKAR_LIPOPROTEIN"/>
    <property type="match status" value="1"/>
</dbReference>
<evidence type="ECO:0000313" key="2">
    <source>
        <dbReference type="EMBL" id="MFC5818701.1"/>
    </source>
</evidence>
<evidence type="ECO:0000256" key="1">
    <source>
        <dbReference type="SAM" id="SignalP"/>
    </source>
</evidence>
<protein>
    <recommendedName>
        <fullName evidence="4">GerMN domain-containing protein</fullName>
    </recommendedName>
</protein>
<reference evidence="3" key="1">
    <citation type="journal article" date="2019" name="Int. J. Syst. Evol. Microbiol.">
        <title>The Global Catalogue of Microorganisms (GCM) 10K type strain sequencing project: providing services to taxonomists for standard genome sequencing and annotation.</title>
        <authorList>
            <consortium name="The Broad Institute Genomics Platform"/>
            <consortium name="The Broad Institute Genome Sequencing Center for Infectious Disease"/>
            <person name="Wu L."/>
            <person name="Ma J."/>
        </authorList>
    </citation>
    <scope>NUCLEOTIDE SEQUENCE [LARGE SCALE GENOMIC DNA]</scope>
    <source>
        <strain evidence="3">CGMCC 4.7106</strain>
    </source>
</reference>
<dbReference type="RefSeq" id="WP_219547253.1">
    <property type="nucleotide sequence ID" value="NZ_JAHKRN010000031.1"/>
</dbReference>
<feature type="signal peptide" evidence="1">
    <location>
        <begin position="1"/>
        <end position="20"/>
    </location>
</feature>
<evidence type="ECO:0000313" key="3">
    <source>
        <dbReference type="Proteomes" id="UP001596096"/>
    </source>
</evidence>
<feature type="chain" id="PRO_5046989892" description="GerMN domain-containing protein" evidence="1">
    <location>
        <begin position="21"/>
        <end position="162"/>
    </location>
</feature>
<accession>A0ABW1BZE2</accession>
<comment type="caution">
    <text evidence="2">The sequence shown here is derived from an EMBL/GenBank/DDBJ whole genome shotgun (WGS) entry which is preliminary data.</text>
</comment>
<organism evidence="2 3">
    <name type="scientific">Nonomuraea harbinensis</name>
    <dbReference type="NCBI Taxonomy" id="1286938"/>
    <lineage>
        <taxon>Bacteria</taxon>
        <taxon>Bacillati</taxon>
        <taxon>Actinomycetota</taxon>
        <taxon>Actinomycetes</taxon>
        <taxon>Streptosporangiales</taxon>
        <taxon>Streptosporangiaceae</taxon>
        <taxon>Nonomuraea</taxon>
    </lineage>
</organism>
<name>A0ABW1BZE2_9ACTN</name>
<proteinExistence type="predicted"/>
<sequence length="162" mass="16120">MRTGPARRVLAAGLVALAVAGCGVRPSDVIPAGDPPSGGVAPTTAITLYLVRNGRLLAVTRPGPGGRPLLEADTLALLAAGPTARERARGFTTDVPSEAGPFSVTAEPVGHVTVTLSTPAGELSPLAVDQIVCTAGATSPEKLLQVTVVGAGQSVGPRTCPE</sequence>
<gene>
    <name evidence="2" type="ORF">ACFPUY_26660</name>
</gene>
<dbReference type="Proteomes" id="UP001596096">
    <property type="component" value="Unassembled WGS sequence"/>
</dbReference>